<dbReference type="Gene3D" id="3.40.250.10">
    <property type="entry name" value="Rhodanese-like domain"/>
    <property type="match status" value="1"/>
</dbReference>
<proteinExistence type="predicted"/>
<dbReference type="InterPro" id="IPR001763">
    <property type="entry name" value="Rhodanese-like_dom"/>
</dbReference>
<accession>A0A8H3CVF1</accession>
<name>A0A8H3CVF1_9AGAM</name>
<dbReference type="SUPFAM" id="SSF52821">
    <property type="entry name" value="Rhodanese/Cell cycle control phosphatase"/>
    <property type="match status" value="1"/>
</dbReference>
<reference evidence="2" key="1">
    <citation type="submission" date="2021-01" db="EMBL/GenBank/DDBJ databases">
        <authorList>
            <person name="Kaushik A."/>
        </authorList>
    </citation>
    <scope>NUCLEOTIDE SEQUENCE</scope>
    <source>
        <strain evidence="2">AG3-1AP</strain>
    </source>
</reference>
<dbReference type="AlphaFoldDB" id="A0A8H3CVF1"/>
<dbReference type="InterPro" id="IPR036873">
    <property type="entry name" value="Rhodanese-like_dom_sf"/>
</dbReference>
<dbReference type="Gene3D" id="3.40.50.1100">
    <property type="match status" value="3"/>
</dbReference>
<dbReference type="InterPro" id="IPR036052">
    <property type="entry name" value="TrpB-like_PALP_sf"/>
</dbReference>
<protein>
    <recommendedName>
        <fullName evidence="1">Rhodanese domain-containing protein</fullName>
    </recommendedName>
</protein>
<dbReference type="OrthoDB" id="10259545at2759"/>
<sequence length="465" mass="51887">MPTVTSPSLNVYSGPNALVDFYDPDKCPPAPLVEVPEHPWREQGVRIYAKLMSALPAANVKSLPALNMLLRARESGELTPETKTIIEYSSGSTVISLGILANIMGIETVKAYLSNKTSPAKLDLLRFFNWESHIRWTAHQILKQLPDIKVFATCIGTSGTVTGCGLSLKRYKPDITRVGVCTSPNDRIPGPRMYSLLEPVTWFPWREAIDTMMEVSSPEAFEYSLHLCRNGLLVGPSSGMAMLGLFRFLERTMKEKGTLDHLRNEDGEIPCVFICCDGPFQYISEYYDKLPESHFHPIRNSELLGVDSYSYNLDWEMTPAEAHSILFWPKGPSNPSPRVPNDRGKMDFDSSSEVVVLDLRAEGDYKHMKLPNAFNLPIGRTQNPYTHPPTMVEIFKEIDGRVGLGASNDLVRCLDGKVVFTLGYDGHIARLAMSVLRNRGLEAYCIMGGVEEWETLSLAPFGMSN</sequence>
<dbReference type="SUPFAM" id="SSF53686">
    <property type="entry name" value="Tryptophan synthase beta subunit-like PLP-dependent enzymes"/>
    <property type="match status" value="1"/>
</dbReference>
<evidence type="ECO:0000313" key="2">
    <source>
        <dbReference type="EMBL" id="CAE6492658.1"/>
    </source>
</evidence>
<gene>
    <name evidence="2" type="ORF">RDB_LOCUS110660</name>
</gene>
<dbReference type="PROSITE" id="PS50206">
    <property type="entry name" value="RHODANESE_3"/>
    <property type="match status" value="1"/>
</dbReference>
<comment type="caution">
    <text evidence="2">The sequence shown here is derived from an EMBL/GenBank/DDBJ whole genome shotgun (WGS) entry which is preliminary data.</text>
</comment>
<dbReference type="InterPro" id="IPR050214">
    <property type="entry name" value="Cys_Synth/Cystath_Beta-Synth"/>
</dbReference>
<dbReference type="Proteomes" id="UP000663831">
    <property type="component" value="Unassembled WGS sequence"/>
</dbReference>
<dbReference type="PANTHER" id="PTHR10314">
    <property type="entry name" value="CYSTATHIONINE BETA-SYNTHASE"/>
    <property type="match status" value="1"/>
</dbReference>
<evidence type="ECO:0000313" key="3">
    <source>
        <dbReference type="Proteomes" id="UP000663831"/>
    </source>
</evidence>
<dbReference type="Pfam" id="PF00291">
    <property type="entry name" value="PALP"/>
    <property type="match status" value="1"/>
</dbReference>
<dbReference type="SMART" id="SM00450">
    <property type="entry name" value="RHOD"/>
    <property type="match status" value="1"/>
</dbReference>
<evidence type="ECO:0000259" key="1">
    <source>
        <dbReference type="PROSITE" id="PS50206"/>
    </source>
</evidence>
<dbReference type="EMBL" id="CAJMWV010004056">
    <property type="protein sequence ID" value="CAE6492658.1"/>
    <property type="molecule type" value="Genomic_DNA"/>
</dbReference>
<dbReference type="InterPro" id="IPR001926">
    <property type="entry name" value="TrpB-like_PALP"/>
</dbReference>
<dbReference type="CDD" id="cd00158">
    <property type="entry name" value="RHOD"/>
    <property type="match status" value="1"/>
</dbReference>
<organism evidence="2 3">
    <name type="scientific">Rhizoctonia solani</name>
    <dbReference type="NCBI Taxonomy" id="456999"/>
    <lineage>
        <taxon>Eukaryota</taxon>
        <taxon>Fungi</taxon>
        <taxon>Dikarya</taxon>
        <taxon>Basidiomycota</taxon>
        <taxon>Agaricomycotina</taxon>
        <taxon>Agaricomycetes</taxon>
        <taxon>Cantharellales</taxon>
        <taxon>Ceratobasidiaceae</taxon>
        <taxon>Rhizoctonia</taxon>
    </lineage>
</organism>
<feature type="domain" description="Rhodanese" evidence="1">
    <location>
        <begin position="350"/>
        <end position="462"/>
    </location>
</feature>
<dbReference type="Pfam" id="PF00581">
    <property type="entry name" value="Rhodanese"/>
    <property type="match status" value="1"/>
</dbReference>